<dbReference type="Pfam" id="PF03184">
    <property type="entry name" value="DDE_1"/>
    <property type="match status" value="1"/>
</dbReference>
<keyword evidence="6" id="KW-1185">Reference proteome</keyword>
<dbReference type="FunCoup" id="A5DRE6">
    <property type="interactions" value="82"/>
</dbReference>
<dbReference type="EMBL" id="CH408162">
    <property type="protein sequence ID" value="EDK41749.2"/>
    <property type="molecule type" value="Genomic_DNA"/>
</dbReference>
<dbReference type="GeneID" id="5123905"/>
<evidence type="ECO:0000313" key="6">
    <source>
        <dbReference type="Proteomes" id="UP000001997"/>
    </source>
</evidence>
<evidence type="ECO:0000256" key="3">
    <source>
        <dbReference type="SAM" id="SignalP"/>
    </source>
</evidence>
<dbReference type="OrthoDB" id="125347at2759"/>
<dbReference type="PANTHER" id="PTHR19303:SF73">
    <property type="entry name" value="PROTEIN PDC2"/>
    <property type="match status" value="1"/>
</dbReference>
<feature type="domain" description="HTH CENPB-type" evidence="4">
    <location>
        <begin position="115"/>
        <end position="190"/>
    </location>
</feature>
<evidence type="ECO:0000256" key="2">
    <source>
        <dbReference type="SAM" id="MobiDB-lite"/>
    </source>
</evidence>
<dbReference type="SUPFAM" id="SSF46689">
    <property type="entry name" value="Homeodomain-like"/>
    <property type="match status" value="1"/>
</dbReference>
<dbReference type="InterPro" id="IPR004875">
    <property type="entry name" value="DDE_SF_endonuclease_dom"/>
</dbReference>
<dbReference type="RefSeq" id="XP_001482084.2">
    <property type="nucleotide sequence ID" value="XM_001482034.1"/>
</dbReference>
<feature type="region of interest" description="Disordered" evidence="2">
    <location>
        <begin position="670"/>
        <end position="693"/>
    </location>
</feature>
<reference evidence="5 6" key="1">
    <citation type="journal article" date="2009" name="Nature">
        <title>Evolution of pathogenicity and sexual reproduction in eight Candida genomes.</title>
        <authorList>
            <person name="Butler G."/>
            <person name="Rasmussen M.D."/>
            <person name="Lin M.F."/>
            <person name="Santos M.A."/>
            <person name="Sakthikumar S."/>
            <person name="Munro C.A."/>
            <person name="Rheinbay E."/>
            <person name="Grabherr M."/>
            <person name="Forche A."/>
            <person name="Reedy J.L."/>
            <person name="Agrafioti I."/>
            <person name="Arnaud M.B."/>
            <person name="Bates S."/>
            <person name="Brown A.J."/>
            <person name="Brunke S."/>
            <person name="Costanzo M.C."/>
            <person name="Fitzpatrick D.A."/>
            <person name="de Groot P.W."/>
            <person name="Harris D."/>
            <person name="Hoyer L.L."/>
            <person name="Hube B."/>
            <person name="Klis F.M."/>
            <person name="Kodira C."/>
            <person name="Lennard N."/>
            <person name="Logue M.E."/>
            <person name="Martin R."/>
            <person name="Neiman A.M."/>
            <person name="Nikolaou E."/>
            <person name="Quail M.A."/>
            <person name="Quinn J."/>
            <person name="Santos M.C."/>
            <person name="Schmitzberger F.F."/>
            <person name="Sherlock G."/>
            <person name="Shah P."/>
            <person name="Silverstein K.A."/>
            <person name="Skrzypek M.S."/>
            <person name="Soll D."/>
            <person name="Staggs R."/>
            <person name="Stansfield I."/>
            <person name="Stumpf M.P."/>
            <person name="Sudbery P.E."/>
            <person name="Srikantha T."/>
            <person name="Zeng Q."/>
            <person name="Berman J."/>
            <person name="Berriman M."/>
            <person name="Heitman J."/>
            <person name="Gow N.A."/>
            <person name="Lorenz M.C."/>
            <person name="Birren B.W."/>
            <person name="Kellis M."/>
            <person name="Cuomo C.A."/>
        </authorList>
    </citation>
    <scope>NUCLEOTIDE SEQUENCE [LARGE SCALE GENOMIC DNA]</scope>
    <source>
        <strain evidence="6">ATCC 6260 / CBS 566 / DSM 6381 / JCM 1539 / NBRC 10279 / NRRL Y-324</strain>
    </source>
</reference>
<gene>
    <name evidence="5" type="ORF">PGUG_05847</name>
</gene>
<dbReference type="PANTHER" id="PTHR19303">
    <property type="entry name" value="TRANSPOSON"/>
    <property type="match status" value="1"/>
</dbReference>
<dbReference type="InterPro" id="IPR050863">
    <property type="entry name" value="CenT-Element_Derived"/>
</dbReference>
<dbReference type="PROSITE" id="PS51253">
    <property type="entry name" value="HTH_CENPB"/>
    <property type="match status" value="1"/>
</dbReference>
<sequence length="748" mass="85436">MLATCFHHLLFCFLSFSLSSFFALFVPRSPDRYILSSPHTLNFFSREPFSYMGFTVKQKIDICLKSDANPQLTQAELAQWAQKEFSTLHQPSQTTISRILSSKNELIASKETQFSLVRRKKSQNPLLRSILSEWITQCIWEGIPITTPVIQSTASSIWTRLPPQEKDGNGIFNHKWCYEFIKKLDINITGTKDEINANEGHKLNKVWMMDEKVDLKRYLRDIIKAENYSPRDIFTIDEFQLFYTLPLDQIFDVSSVDKGLRQSAASTEKSLTIMLGCNVDGSEKLPPLIVGSHESFDASCASDPNFKMAHAASTPKLLRNKILEVYNIYYNSNTNKWITSSMFYDYLLTLDHKIASLQPQRKILIVLDDSSSHRIINLKFDHIRLCFLKNNNNHNNPYSSSYSGVKFDYLPMSYGIIQEFKILYRIQQYLEMIRLQARRSEKSTSDSFYGNSELDKSEAPQLPVGTLEVLSESDYQIPTIKVIEWIWRSWNSISKEKIFNSWKRTYLLDLKNDWVAPAHVDVARTIVAEHQGRSQDSNDRSYYKLQEIMSHLNVVIPWEIDDLLGLVNERAKMTLSYVSIEEIIGSCLSEGYHNDKRKDSTWLTDTQIANSEIQNPFNRLNGTLSPNSVLDNGVESLLEGLGVSGESNNSNTIDALFAMDVDATKSQMAAPQLEDKTDGAPAPKRQHLDEWSTGWTPNLDMGVNAIESGTRGELKYSLQTILQANLGLSETTTNELKRQLEQVSQAEQ</sequence>
<dbReference type="STRING" id="294746.A5DRE6"/>
<evidence type="ECO:0000256" key="1">
    <source>
        <dbReference type="ARBA" id="ARBA00023125"/>
    </source>
</evidence>
<keyword evidence="3" id="KW-0732">Signal</keyword>
<dbReference type="GO" id="GO:0003677">
    <property type="term" value="F:DNA binding"/>
    <property type="evidence" value="ECO:0007669"/>
    <property type="project" value="UniProtKB-KW"/>
</dbReference>
<accession>A5DRE6</accession>
<name>A5DRE6_PICGU</name>
<evidence type="ECO:0000259" key="4">
    <source>
        <dbReference type="PROSITE" id="PS51253"/>
    </source>
</evidence>
<dbReference type="SMART" id="SM00674">
    <property type="entry name" value="CENPB"/>
    <property type="match status" value="1"/>
</dbReference>
<dbReference type="Pfam" id="PF03221">
    <property type="entry name" value="HTH_Tnp_Tc5"/>
    <property type="match status" value="1"/>
</dbReference>
<protein>
    <recommendedName>
        <fullName evidence="4">HTH CENPB-type domain-containing protein</fullName>
    </recommendedName>
</protein>
<feature type="chain" id="PRO_5002679758" description="HTH CENPB-type domain-containing protein" evidence="3">
    <location>
        <begin position="20"/>
        <end position="748"/>
    </location>
</feature>
<dbReference type="InParanoid" id="A5DRE6"/>
<dbReference type="InterPro" id="IPR006600">
    <property type="entry name" value="HTH_CenpB_DNA-bd_dom"/>
</dbReference>
<organism evidence="5 6">
    <name type="scientific">Meyerozyma guilliermondii (strain ATCC 6260 / CBS 566 / DSM 6381 / JCM 1539 / NBRC 10279 / NRRL Y-324)</name>
    <name type="common">Yeast</name>
    <name type="synonym">Candida guilliermondii</name>
    <dbReference type="NCBI Taxonomy" id="294746"/>
    <lineage>
        <taxon>Eukaryota</taxon>
        <taxon>Fungi</taxon>
        <taxon>Dikarya</taxon>
        <taxon>Ascomycota</taxon>
        <taxon>Saccharomycotina</taxon>
        <taxon>Pichiomycetes</taxon>
        <taxon>Debaryomycetaceae</taxon>
        <taxon>Meyerozyma</taxon>
    </lineage>
</organism>
<feature type="signal peptide" evidence="3">
    <location>
        <begin position="1"/>
        <end position="19"/>
    </location>
</feature>
<dbReference type="Proteomes" id="UP000001997">
    <property type="component" value="Unassembled WGS sequence"/>
</dbReference>
<dbReference type="AlphaFoldDB" id="A5DRE6"/>
<dbReference type="Pfam" id="PF18107">
    <property type="entry name" value="HTH_ABP1_N"/>
    <property type="match status" value="1"/>
</dbReference>
<evidence type="ECO:0000313" key="5">
    <source>
        <dbReference type="EMBL" id="EDK41749.2"/>
    </source>
</evidence>
<dbReference type="OMA" id="EFKILYR"/>
<keyword evidence="1" id="KW-0238">DNA-binding</keyword>
<dbReference type="VEuPathDB" id="FungiDB:PGUG_05847"/>
<dbReference type="Gene3D" id="1.10.10.60">
    <property type="entry name" value="Homeodomain-like"/>
    <property type="match status" value="2"/>
</dbReference>
<dbReference type="InterPro" id="IPR041188">
    <property type="entry name" value="HTH_ABP1_N"/>
</dbReference>
<dbReference type="GO" id="GO:0005634">
    <property type="term" value="C:nucleus"/>
    <property type="evidence" value="ECO:0007669"/>
    <property type="project" value="TreeGrafter"/>
</dbReference>
<dbReference type="HOGENOM" id="CLU_019142_0_0_1"/>
<dbReference type="InterPro" id="IPR009057">
    <property type="entry name" value="Homeodomain-like_sf"/>
</dbReference>
<proteinExistence type="predicted"/>
<dbReference type="eggNOG" id="KOG3105">
    <property type="taxonomic scope" value="Eukaryota"/>
</dbReference>
<dbReference type="KEGG" id="pgu:PGUG_05847"/>